<reference evidence="2 3" key="1">
    <citation type="submission" date="2020-08" db="EMBL/GenBank/DDBJ databases">
        <title>A Genomic Blueprint of the Chicken Gut Microbiome.</title>
        <authorList>
            <person name="Gilroy R."/>
            <person name="Ravi A."/>
            <person name="Getino M."/>
            <person name="Pursley I."/>
            <person name="Horton D.L."/>
            <person name="Alikhan N.-F."/>
            <person name="Baker D."/>
            <person name="Gharbi K."/>
            <person name="Hall N."/>
            <person name="Watson M."/>
            <person name="Adriaenssens E.M."/>
            <person name="Foster-Nyarko E."/>
            <person name="Jarju S."/>
            <person name="Secka A."/>
            <person name="Antonio M."/>
            <person name="Oren A."/>
            <person name="Chaudhuri R."/>
            <person name="La Ragione R.M."/>
            <person name="Hildebrand F."/>
            <person name="Pallen M.J."/>
        </authorList>
    </citation>
    <scope>NUCLEOTIDE SEQUENCE [LARGE SCALE GENOMIC DNA]</scope>
    <source>
        <strain evidence="2 3">Sa2BUA9</strain>
    </source>
</reference>
<gene>
    <name evidence="2" type="ORF">H9650_09950</name>
</gene>
<dbReference type="InterPro" id="IPR012338">
    <property type="entry name" value="Beta-lactam/transpept-like"/>
</dbReference>
<name>A0ABR8RA76_9BACI</name>
<keyword evidence="3" id="KW-1185">Reference proteome</keyword>
<dbReference type="InterPro" id="IPR050491">
    <property type="entry name" value="AmpC-like"/>
</dbReference>
<evidence type="ECO:0000259" key="1">
    <source>
        <dbReference type="Pfam" id="PF00144"/>
    </source>
</evidence>
<proteinExistence type="predicted"/>
<evidence type="ECO:0000313" key="2">
    <source>
        <dbReference type="EMBL" id="MBD7944437.1"/>
    </source>
</evidence>
<dbReference type="PANTHER" id="PTHR46825">
    <property type="entry name" value="D-ALANYL-D-ALANINE-CARBOXYPEPTIDASE/ENDOPEPTIDASE AMPH"/>
    <property type="match status" value="1"/>
</dbReference>
<dbReference type="Proteomes" id="UP000640786">
    <property type="component" value="Unassembled WGS sequence"/>
</dbReference>
<dbReference type="Pfam" id="PF00144">
    <property type="entry name" value="Beta-lactamase"/>
    <property type="match status" value="1"/>
</dbReference>
<protein>
    <submittedName>
        <fullName evidence="2">Beta-lactamase family protein</fullName>
    </submittedName>
</protein>
<organism evidence="2 3">
    <name type="scientific">Psychrobacillus faecigallinarum</name>
    <dbReference type="NCBI Taxonomy" id="2762235"/>
    <lineage>
        <taxon>Bacteria</taxon>
        <taxon>Bacillati</taxon>
        <taxon>Bacillota</taxon>
        <taxon>Bacilli</taxon>
        <taxon>Bacillales</taxon>
        <taxon>Bacillaceae</taxon>
        <taxon>Psychrobacillus</taxon>
    </lineage>
</organism>
<dbReference type="RefSeq" id="WP_191697091.1">
    <property type="nucleotide sequence ID" value="NZ_JACSQO010000004.1"/>
</dbReference>
<dbReference type="EMBL" id="JACSQO010000004">
    <property type="protein sequence ID" value="MBD7944437.1"/>
    <property type="molecule type" value="Genomic_DNA"/>
</dbReference>
<accession>A0ABR8RA76</accession>
<comment type="caution">
    <text evidence="2">The sequence shown here is derived from an EMBL/GenBank/DDBJ whole genome shotgun (WGS) entry which is preliminary data.</text>
</comment>
<evidence type="ECO:0000313" key="3">
    <source>
        <dbReference type="Proteomes" id="UP000640786"/>
    </source>
</evidence>
<dbReference type="InterPro" id="IPR001466">
    <property type="entry name" value="Beta-lactam-related"/>
</dbReference>
<dbReference type="Gene3D" id="3.40.710.10">
    <property type="entry name" value="DD-peptidase/beta-lactamase superfamily"/>
    <property type="match status" value="1"/>
</dbReference>
<sequence>MRLKNFHLADRMHYYKVPGVSITLIDQGQISACINQGVLEVGSRRAINEKSLFNACSISKFLTGMLVIKLVQQGDLDLDENVNEKLISWNIPENDFTNLKRVTLRNLLSHQSGIVDPINSFPEHVASNGTPTMVELLEGKTPYNNCPIEVTYEPESEFHYSDASYCIIQQVIEDSMKKSFIQVMTEHIFTPLEMENSNYAMTAASMSEENISCGHNKNGEVVNEKYPLYPYPAASGLWTTSENIAKLVQELMNALKGESKTGISAIAAKELISSQGRKKWAGLGVFLEESENQLEISSLGWGVGFQCMMVAYPYLEKGAVIMTNAELGVHQLEGIIGEIYNSFLSQLKG</sequence>
<dbReference type="SUPFAM" id="SSF56601">
    <property type="entry name" value="beta-lactamase/transpeptidase-like"/>
    <property type="match status" value="1"/>
</dbReference>
<dbReference type="PANTHER" id="PTHR46825:SF12">
    <property type="entry name" value="PENICILLIN-BINDING PROTEIN 4"/>
    <property type="match status" value="1"/>
</dbReference>
<feature type="domain" description="Beta-lactamase-related" evidence="1">
    <location>
        <begin position="9"/>
        <end position="326"/>
    </location>
</feature>